<name>A0A5B0WUK3_9GAMM</name>
<dbReference type="PANTHER" id="PTHR12277:SF81">
    <property type="entry name" value="PROTEIN ABHD13"/>
    <property type="match status" value="1"/>
</dbReference>
<accession>A0A5B0WUK3</accession>
<dbReference type="InterPro" id="IPR000073">
    <property type="entry name" value="AB_hydrolase_1"/>
</dbReference>
<evidence type="ECO:0000256" key="1">
    <source>
        <dbReference type="SAM" id="Phobius"/>
    </source>
</evidence>
<dbReference type="Proteomes" id="UP000323708">
    <property type="component" value="Unassembled WGS sequence"/>
</dbReference>
<protein>
    <submittedName>
        <fullName evidence="3">Alpha/beta hydrolase</fullName>
    </submittedName>
</protein>
<keyword evidence="3" id="KW-0378">Hydrolase</keyword>
<dbReference type="PANTHER" id="PTHR12277">
    <property type="entry name" value="ALPHA/BETA HYDROLASE DOMAIN-CONTAINING PROTEIN"/>
    <property type="match status" value="1"/>
</dbReference>
<feature type="domain" description="AB hydrolase-1" evidence="2">
    <location>
        <begin position="82"/>
        <end position="207"/>
    </location>
</feature>
<dbReference type="Gene3D" id="3.40.50.1820">
    <property type="entry name" value="alpha/beta hydrolase"/>
    <property type="match status" value="1"/>
</dbReference>
<evidence type="ECO:0000313" key="3">
    <source>
        <dbReference type="EMBL" id="KAA1189549.1"/>
    </source>
</evidence>
<dbReference type="GO" id="GO:0016787">
    <property type="term" value="F:hydrolase activity"/>
    <property type="evidence" value="ECO:0007669"/>
    <property type="project" value="UniProtKB-KW"/>
</dbReference>
<keyword evidence="1" id="KW-0472">Membrane</keyword>
<reference evidence="3 4" key="1">
    <citation type="submission" date="2019-09" db="EMBL/GenBank/DDBJ databases">
        <authorList>
            <person name="Chen X.-Y."/>
        </authorList>
    </citation>
    <scope>NUCLEOTIDE SEQUENCE [LARGE SCALE GENOMIC DNA]</scope>
    <source>
        <strain evidence="3 4">NY5</strain>
    </source>
</reference>
<feature type="transmembrane region" description="Helical" evidence="1">
    <location>
        <begin position="12"/>
        <end position="32"/>
    </location>
</feature>
<keyword evidence="4" id="KW-1185">Reference proteome</keyword>
<dbReference type="EMBL" id="VTUX01000007">
    <property type="protein sequence ID" value="KAA1189549.1"/>
    <property type="molecule type" value="Genomic_DNA"/>
</dbReference>
<proteinExistence type="predicted"/>
<dbReference type="Pfam" id="PF00561">
    <property type="entry name" value="Abhydrolase_1"/>
    <property type="match status" value="1"/>
</dbReference>
<keyword evidence="1" id="KW-1133">Transmembrane helix</keyword>
<keyword evidence="1" id="KW-0812">Transmembrane</keyword>
<sequence>MQVTHRNPRGISGHVMVAVLVLTGGLFMFTSLQRQLIYFPEVAPEAVLLDAAGRVGMLPWRSGKDELIGWRSHPAGKGARRLVVFHGNAGYALHRQYFAAGFLAQGDGWEVYLFEYPGYGARPGEPSEAGIKAAAADALAELLAGDPAPLYLVGESLGSGVASYLAGRFRQQIGGVLLVTPFTSLADVAGEHYGMLPVRALLSERFDSVAALGRYSGPVAFLIAGDDEIVPARLGRSLYDSYQGPKWQFEQPGAGHNSLDFDPGASWWREVTAFWRAH</sequence>
<comment type="caution">
    <text evidence="3">The sequence shown here is derived from an EMBL/GenBank/DDBJ whole genome shotgun (WGS) entry which is preliminary data.</text>
</comment>
<dbReference type="InterPro" id="IPR029058">
    <property type="entry name" value="AB_hydrolase_fold"/>
</dbReference>
<organism evidence="3 4">
    <name type="scientific">Pseudohalioglobus sediminis</name>
    <dbReference type="NCBI Taxonomy" id="2606449"/>
    <lineage>
        <taxon>Bacteria</taxon>
        <taxon>Pseudomonadati</taxon>
        <taxon>Pseudomonadota</taxon>
        <taxon>Gammaproteobacteria</taxon>
        <taxon>Cellvibrionales</taxon>
        <taxon>Halieaceae</taxon>
        <taxon>Pseudohalioglobus</taxon>
    </lineage>
</organism>
<evidence type="ECO:0000313" key="4">
    <source>
        <dbReference type="Proteomes" id="UP000323708"/>
    </source>
</evidence>
<gene>
    <name evidence="3" type="ORF">F0M18_14430</name>
</gene>
<dbReference type="AlphaFoldDB" id="A0A5B0WUK3"/>
<evidence type="ECO:0000259" key="2">
    <source>
        <dbReference type="Pfam" id="PF00561"/>
    </source>
</evidence>
<dbReference type="SUPFAM" id="SSF53474">
    <property type="entry name" value="alpha/beta-Hydrolases"/>
    <property type="match status" value="1"/>
</dbReference>